<evidence type="ECO:0000313" key="15">
    <source>
        <dbReference type="Proteomes" id="UP001418796"/>
    </source>
</evidence>
<feature type="domain" description="HAMP" evidence="13">
    <location>
        <begin position="307"/>
        <end position="361"/>
    </location>
</feature>
<dbReference type="Pfam" id="PF00015">
    <property type="entry name" value="MCPsignal"/>
    <property type="match status" value="1"/>
</dbReference>
<evidence type="ECO:0000256" key="4">
    <source>
        <dbReference type="ARBA" id="ARBA00022500"/>
    </source>
</evidence>
<feature type="domain" description="Methyl-accepting transducer" evidence="12">
    <location>
        <begin position="380"/>
        <end position="651"/>
    </location>
</feature>
<protein>
    <submittedName>
        <fullName evidence="14">Methyl-accepting chemotaxis protein</fullName>
    </submittedName>
</protein>
<feature type="transmembrane region" description="Helical" evidence="11">
    <location>
        <begin position="20"/>
        <end position="39"/>
    </location>
</feature>
<dbReference type="InterPro" id="IPR003660">
    <property type="entry name" value="HAMP_dom"/>
</dbReference>
<keyword evidence="2" id="KW-1003">Cell membrane</keyword>
<dbReference type="Proteomes" id="UP001418796">
    <property type="component" value="Unassembled WGS sequence"/>
</dbReference>
<dbReference type="PANTHER" id="PTHR32089:SF114">
    <property type="entry name" value="METHYL-ACCEPTING CHEMOTAXIS PROTEIN MCPB"/>
    <property type="match status" value="1"/>
</dbReference>
<evidence type="ECO:0000259" key="13">
    <source>
        <dbReference type="PROSITE" id="PS50885"/>
    </source>
</evidence>
<keyword evidence="4" id="KW-0145">Chemotaxis</keyword>
<dbReference type="InterPro" id="IPR004089">
    <property type="entry name" value="MCPsignal_dom"/>
</dbReference>
<evidence type="ECO:0000256" key="3">
    <source>
        <dbReference type="ARBA" id="ARBA00022481"/>
    </source>
</evidence>
<evidence type="ECO:0000256" key="1">
    <source>
        <dbReference type="ARBA" id="ARBA00004651"/>
    </source>
</evidence>
<dbReference type="Pfam" id="PF02743">
    <property type="entry name" value="dCache_1"/>
    <property type="match status" value="1"/>
</dbReference>
<dbReference type="SMART" id="SM00304">
    <property type="entry name" value="HAMP"/>
    <property type="match status" value="1"/>
</dbReference>
<keyword evidence="15" id="KW-1185">Reference proteome</keyword>
<keyword evidence="5 11" id="KW-0812">Transmembrane</keyword>
<evidence type="ECO:0000256" key="10">
    <source>
        <dbReference type="PROSITE-ProRule" id="PRU00284"/>
    </source>
</evidence>
<feature type="transmembrane region" description="Helical" evidence="11">
    <location>
        <begin position="283"/>
        <end position="310"/>
    </location>
</feature>
<keyword evidence="8 10" id="KW-0807">Transducer</keyword>
<dbReference type="CDD" id="cd11386">
    <property type="entry name" value="MCP_signal"/>
    <property type="match status" value="1"/>
</dbReference>
<dbReference type="InterPro" id="IPR029151">
    <property type="entry name" value="Sensor-like_sf"/>
</dbReference>
<dbReference type="PANTHER" id="PTHR32089">
    <property type="entry name" value="METHYL-ACCEPTING CHEMOTAXIS PROTEIN MCPB"/>
    <property type="match status" value="1"/>
</dbReference>
<dbReference type="EMBL" id="JBCITK010000001">
    <property type="protein sequence ID" value="MEN0645123.1"/>
    <property type="molecule type" value="Genomic_DNA"/>
</dbReference>
<dbReference type="CDD" id="cd12912">
    <property type="entry name" value="PDC2_MCP_like"/>
    <property type="match status" value="1"/>
</dbReference>
<evidence type="ECO:0000259" key="12">
    <source>
        <dbReference type="PROSITE" id="PS50111"/>
    </source>
</evidence>
<accession>A0ABU9VPK3</accession>
<evidence type="ECO:0000256" key="2">
    <source>
        <dbReference type="ARBA" id="ARBA00022475"/>
    </source>
</evidence>
<dbReference type="Gene3D" id="3.30.450.20">
    <property type="entry name" value="PAS domain"/>
    <property type="match status" value="2"/>
</dbReference>
<name>A0ABU9VPK3_9BACI</name>
<comment type="subcellular location">
    <subcellularLocation>
        <location evidence="1">Cell membrane</location>
        <topology evidence="1">Multi-pass membrane protein</topology>
    </subcellularLocation>
</comment>
<comment type="similarity">
    <text evidence="9">Belongs to the methyl-accepting chemotaxis (MCP) protein family.</text>
</comment>
<sequence>MRTKKKKQQKKGLTLRMKLIISYLLILIVPPLVIGYFSYNSARDNTETMIMEDAQENIELMDGMIHQYIHSQSQNLDLLVDALASSSLDDSANETDVSVLLEQYNHSQDEVEQVVLGLDNGSFAYQPASIEYPDSFDVRERSWYQQAKASKGEIFVSAPYTSLATKKVSVTLAKALENESGVVAIDLELDQLTAMIESTSVGKEGYLFLLDRNQSFISHPTSDLGTVAQEDFFAKMYQSEAGSFSYTYESEEKYMSFLTNEQTGWKLAGTFFMDEIDDAVNPIWWTTITVIGITLVLGLIMAAGMVLSIVQPIRRLTKTAARIGTGDLSESKEKKYTRHDEIGQLTQSFEQMRVSFLGLLQGVLDKSNQVAAASEQLLASSQQNTQATEQITKAVQEVVSSSDEQTTSMKTSTKNADQLYQSVLQITDETITASSTANQVQDVVATGSQAIKSSMNQMNIIKETSVAVAERISELAHSSKEINQVTSLIKEIAEQTNLLALNASIEAARAGEHGKGFAVVAQEVRKLAEQSAAASEQIHEMIVSIEKQANQATDAMQVGGSEVDNGIKVAEEAGKSFTRIDQQIRSMVEKINIVTNEANHVSTGARDFANVFAELSASTEETTQEMQTVSASTEEQLASMEEIASSAENLSVLSEELQKLVQVFKW</sequence>
<dbReference type="RefSeq" id="WP_343131722.1">
    <property type="nucleotide sequence ID" value="NZ_JBCITK010000001.1"/>
</dbReference>
<dbReference type="SMART" id="SM00283">
    <property type="entry name" value="MA"/>
    <property type="match status" value="1"/>
</dbReference>
<keyword evidence="7 11" id="KW-0472">Membrane</keyword>
<dbReference type="Gene3D" id="1.10.287.950">
    <property type="entry name" value="Methyl-accepting chemotaxis protein"/>
    <property type="match status" value="1"/>
</dbReference>
<dbReference type="PROSITE" id="PS50885">
    <property type="entry name" value="HAMP"/>
    <property type="match status" value="1"/>
</dbReference>
<evidence type="ECO:0000256" key="5">
    <source>
        <dbReference type="ARBA" id="ARBA00022692"/>
    </source>
</evidence>
<organism evidence="14 15">
    <name type="scientific">Alkalicoccobacillus gibsonii</name>
    <dbReference type="NCBI Taxonomy" id="79881"/>
    <lineage>
        <taxon>Bacteria</taxon>
        <taxon>Bacillati</taxon>
        <taxon>Bacillota</taxon>
        <taxon>Bacilli</taxon>
        <taxon>Bacillales</taxon>
        <taxon>Bacillaceae</taxon>
        <taxon>Alkalicoccobacillus</taxon>
    </lineage>
</organism>
<evidence type="ECO:0000256" key="8">
    <source>
        <dbReference type="ARBA" id="ARBA00023224"/>
    </source>
</evidence>
<reference evidence="14 15" key="1">
    <citation type="submission" date="2024-03" db="EMBL/GenBank/DDBJ databases">
        <title>Bacilli Hybrid Assemblies.</title>
        <authorList>
            <person name="Kovac J."/>
        </authorList>
    </citation>
    <scope>NUCLEOTIDE SEQUENCE [LARGE SCALE GENOMIC DNA]</scope>
    <source>
        <strain evidence="14 15">FSL R7-0666</strain>
    </source>
</reference>
<keyword evidence="6 11" id="KW-1133">Transmembrane helix</keyword>
<evidence type="ECO:0000313" key="14">
    <source>
        <dbReference type="EMBL" id="MEN0645123.1"/>
    </source>
</evidence>
<dbReference type="Pfam" id="PF00672">
    <property type="entry name" value="HAMP"/>
    <property type="match status" value="1"/>
</dbReference>
<dbReference type="SUPFAM" id="SSF103190">
    <property type="entry name" value="Sensory domain-like"/>
    <property type="match status" value="1"/>
</dbReference>
<proteinExistence type="inferred from homology"/>
<dbReference type="PROSITE" id="PS50111">
    <property type="entry name" value="CHEMOTAXIS_TRANSDUC_2"/>
    <property type="match status" value="1"/>
</dbReference>
<comment type="caution">
    <text evidence="14">The sequence shown here is derived from an EMBL/GenBank/DDBJ whole genome shotgun (WGS) entry which is preliminary data.</text>
</comment>
<evidence type="ECO:0000256" key="7">
    <source>
        <dbReference type="ARBA" id="ARBA00023136"/>
    </source>
</evidence>
<dbReference type="InterPro" id="IPR033479">
    <property type="entry name" value="dCache_1"/>
</dbReference>
<evidence type="ECO:0000256" key="6">
    <source>
        <dbReference type="ARBA" id="ARBA00022989"/>
    </source>
</evidence>
<gene>
    <name evidence="14" type="ORF">MKY91_18340</name>
</gene>
<evidence type="ECO:0000256" key="11">
    <source>
        <dbReference type="SAM" id="Phobius"/>
    </source>
</evidence>
<evidence type="ECO:0000256" key="9">
    <source>
        <dbReference type="ARBA" id="ARBA00029447"/>
    </source>
</evidence>
<dbReference type="CDD" id="cd18773">
    <property type="entry name" value="PDC1_HK_sensor"/>
    <property type="match status" value="1"/>
</dbReference>
<keyword evidence="3" id="KW-0488">Methylation</keyword>
<dbReference type="SUPFAM" id="SSF58104">
    <property type="entry name" value="Methyl-accepting chemotaxis protein (MCP) signaling domain"/>
    <property type="match status" value="1"/>
</dbReference>
<dbReference type="CDD" id="cd06225">
    <property type="entry name" value="HAMP"/>
    <property type="match status" value="1"/>
</dbReference>